<dbReference type="SUPFAM" id="SSF53850">
    <property type="entry name" value="Periplasmic binding protein-like II"/>
    <property type="match status" value="1"/>
</dbReference>
<dbReference type="PANTHER" id="PTHR43649:SF33">
    <property type="entry name" value="POLYGALACTURONAN_RHAMNOGALACTURONAN-BINDING PROTEIN YTCQ"/>
    <property type="match status" value="1"/>
</dbReference>
<dbReference type="RefSeq" id="WP_126998612.1">
    <property type="nucleotide sequence ID" value="NZ_CP034346.1"/>
</dbReference>
<reference evidence="8" key="1">
    <citation type="submission" date="2018-12" db="EMBL/GenBank/DDBJ databases">
        <title>Complete genome sequence of Paenibacillus sp. MBLB1234.</title>
        <authorList>
            <person name="Nam Y.-D."/>
            <person name="Kang J."/>
            <person name="Chung W.-H."/>
            <person name="Park Y.S."/>
        </authorList>
    </citation>
    <scope>NUCLEOTIDE SEQUENCE [LARGE SCALE GENOMIC DNA]</scope>
    <source>
        <strain evidence="8">MBLB1234</strain>
    </source>
</reference>
<gene>
    <name evidence="7" type="ORF">EI981_12585</name>
</gene>
<keyword evidence="3" id="KW-0472">Membrane</keyword>
<evidence type="ECO:0000313" key="8">
    <source>
        <dbReference type="Proteomes" id="UP000270678"/>
    </source>
</evidence>
<evidence type="ECO:0000256" key="2">
    <source>
        <dbReference type="ARBA" id="ARBA00022729"/>
    </source>
</evidence>
<protein>
    <submittedName>
        <fullName evidence="7">Extracellular solute-binding protein</fullName>
    </submittedName>
</protein>
<dbReference type="Gene3D" id="3.40.190.10">
    <property type="entry name" value="Periplasmic binding protein-like II"/>
    <property type="match status" value="1"/>
</dbReference>
<feature type="signal peptide" evidence="6">
    <location>
        <begin position="1"/>
        <end position="21"/>
    </location>
</feature>
<keyword evidence="5" id="KW-0449">Lipoprotein</keyword>
<dbReference type="Proteomes" id="UP000270678">
    <property type="component" value="Chromosome"/>
</dbReference>
<feature type="chain" id="PRO_5038495138" evidence="6">
    <location>
        <begin position="22"/>
        <end position="443"/>
    </location>
</feature>
<dbReference type="Pfam" id="PF01547">
    <property type="entry name" value="SBP_bac_1"/>
    <property type="match status" value="1"/>
</dbReference>
<dbReference type="KEGG" id="plut:EI981_12585"/>
<proteinExistence type="predicted"/>
<dbReference type="InterPro" id="IPR006059">
    <property type="entry name" value="SBP"/>
</dbReference>
<organism evidence="7 8">
    <name type="scientific">Paenibacillus lutimineralis</name>
    <dbReference type="NCBI Taxonomy" id="2707005"/>
    <lineage>
        <taxon>Bacteria</taxon>
        <taxon>Bacillati</taxon>
        <taxon>Bacillota</taxon>
        <taxon>Bacilli</taxon>
        <taxon>Bacillales</taxon>
        <taxon>Paenibacillaceae</taxon>
        <taxon>Paenibacillus</taxon>
    </lineage>
</organism>
<evidence type="ECO:0000256" key="4">
    <source>
        <dbReference type="ARBA" id="ARBA00023139"/>
    </source>
</evidence>
<dbReference type="PANTHER" id="PTHR43649">
    <property type="entry name" value="ARABINOSE-BINDING PROTEIN-RELATED"/>
    <property type="match status" value="1"/>
</dbReference>
<accession>A0A3S9UY14</accession>
<dbReference type="InterPro" id="IPR050490">
    <property type="entry name" value="Bact_solute-bd_prot1"/>
</dbReference>
<dbReference type="PROSITE" id="PS51257">
    <property type="entry name" value="PROKAR_LIPOPROTEIN"/>
    <property type="match status" value="1"/>
</dbReference>
<evidence type="ECO:0000256" key="6">
    <source>
        <dbReference type="SAM" id="SignalP"/>
    </source>
</evidence>
<name>A0A3S9UY14_9BACL</name>
<evidence type="ECO:0000256" key="1">
    <source>
        <dbReference type="ARBA" id="ARBA00022475"/>
    </source>
</evidence>
<keyword evidence="4" id="KW-0564">Palmitate</keyword>
<evidence type="ECO:0000313" key="7">
    <source>
        <dbReference type="EMBL" id="AZS15216.1"/>
    </source>
</evidence>
<dbReference type="EMBL" id="CP034346">
    <property type="protein sequence ID" value="AZS15216.1"/>
    <property type="molecule type" value="Genomic_DNA"/>
</dbReference>
<keyword evidence="8" id="KW-1185">Reference proteome</keyword>
<keyword evidence="1" id="KW-1003">Cell membrane</keyword>
<evidence type="ECO:0000256" key="3">
    <source>
        <dbReference type="ARBA" id="ARBA00023136"/>
    </source>
</evidence>
<evidence type="ECO:0000256" key="5">
    <source>
        <dbReference type="ARBA" id="ARBA00023288"/>
    </source>
</evidence>
<sequence>MKKQLLVGIICAALAVTTACGNSDNKNKGGKEKPKSKDGKTIVTLSTYMTSDHYLEAVKQKFEQKYPDIDLQIQFSSSGDEEMDEARMEKNLKLTNTAILSGKGADIIEMSYLPVSQYINKKLLLNMSDALESDQTLNKDDLNMNILNGMKINGGLYTVPTSFYVGTFMSDGDILDKMVEVDEDDWTWEQLEDISWRYMQKEGTKNGRSALANYAPEEFLRLVVKNNSADYIDQDSLKAHFDSPEFIDQMNQVKRMYDEKIITANEAKPSTQVFINYYLYRPLDFFEFGFRFYENPRLLPTPHSSSEAGGTSFLVPSQFGIQANSPVKDEAWKFIAFLMSEEAQSLEERDGFSLLKSVNDKLLDSTKELVMSDKFKAENTGEIEERHFNQLKQLLASANRLATVDNRLLAIIEEESKSFFSGQKSVEEVAKLIQNRTTTYLNE</sequence>
<keyword evidence="2 6" id="KW-0732">Signal</keyword>
<dbReference type="AlphaFoldDB" id="A0A3S9UY14"/>
<dbReference type="OrthoDB" id="1992988at2"/>